<dbReference type="HOGENOM" id="CLU_024292_1_0_1"/>
<feature type="region of interest" description="Disordered" evidence="1">
    <location>
        <begin position="15"/>
        <end position="48"/>
    </location>
</feature>
<feature type="region of interest" description="Disordered" evidence="1">
    <location>
        <begin position="182"/>
        <end position="204"/>
    </location>
</feature>
<organism evidence="2 3">
    <name type="scientific">Phytophthora nicotianae P1569</name>
    <dbReference type="NCBI Taxonomy" id="1317065"/>
    <lineage>
        <taxon>Eukaryota</taxon>
        <taxon>Sar</taxon>
        <taxon>Stramenopiles</taxon>
        <taxon>Oomycota</taxon>
        <taxon>Peronosporomycetes</taxon>
        <taxon>Peronosporales</taxon>
        <taxon>Peronosporaceae</taxon>
        <taxon>Phytophthora</taxon>
    </lineage>
</organism>
<gene>
    <name evidence="2" type="ORF">F443_10426</name>
</gene>
<dbReference type="Proteomes" id="UP000018721">
    <property type="component" value="Unassembled WGS sequence"/>
</dbReference>
<dbReference type="AlphaFoldDB" id="V9F1G8"/>
<evidence type="ECO:0000313" key="3">
    <source>
        <dbReference type="Proteomes" id="UP000018721"/>
    </source>
</evidence>
<sequence length="688" mass="77877">MNDDVSHDAISLELCSSTTPHKGGGTSSHLCESQKSENGEDSSRNVDEGVSRLPLETFLLQRQRVSDKTLQARKRVEDHWEASVFETFNKALRQHGLLPPYPCPAAEHVNGQERHLLDREKQRVYSEFIRRSRMQLPEFVRPLRGETNFDSRPNKALEISSWNPSWNSYDHKSKWSNIVHHGVKPKSKSPFPKQSSPPKNHGSTLRALNSIIKSLRTGQDTKRYVILDIDLLSILEDFTCSPFGASVNDNTAEKGEITISYDAAVAIANRVLDVASKHPDQQHMITGDVNGAFRHIPIAAEVVGRFAGTIPELGILVIDLYCPFGWENSPSSYWVAGAAINHLYACAAPMWPDQPTCAKVFDAKAWCDDHIAIEADERRRATRKKFSSWFKEGKALGLNWNLKTLTVSMPPEKIRKALTRVQELIGCERTTRTKLNKLVGSLRHVVTCIRPAASFFQRIAEQARLSPRFGSTSISQDVTEDLRWFELILQRGRLNSIPLVQFASRSAPNYHVQMDASDRGLCALFPAHKQFFQLEFDHAQRELIREFNQSGNNEFGINVRELMSVVYAALIWGSSWTSGDEDPESHVKFWIDNMSAVAWSNKRFSRNPFAQMLLRIASLCEVQHGFFATASHVAGVKNEMADAGSRVWQSSSHALTFSRLSSSCQQVQIPDDWRNLSRLWERYCEQEL</sequence>
<feature type="compositionally biased region" description="Low complexity" evidence="1">
    <location>
        <begin position="188"/>
        <end position="199"/>
    </location>
</feature>
<comment type="caution">
    <text evidence="2">The sequence shown here is derived from an EMBL/GenBank/DDBJ whole genome shotgun (WGS) entry which is preliminary data.</text>
</comment>
<dbReference type="InterPro" id="IPR052055">
    <property type="entry name" value="Hepadnavirus_pol/RT"/>
</dbReference>
<accession>V9F1G8</accession>
<dbReference type="SUPFAM" id="SSF56672">
    <property type="entry name" value="DNA/RNA polymerases"/>
    <property type="match status" value="1"/>
</dbReference>
<evidence type="ECO:0000313" key="2">
    <source>
        <dbReference type="EMBL" id="ETI44911.1"/>
    </source>
</evidence>
<reference evidence="2 3" key="1">
    <citation type="submission" date="2013-11" db="EMBL/GenBank/DDBJ databases">
        <title>The Genome Sequence of Phytophthora parasitica P1569.</title>
        <authorList>
            <consortium name="The Broad Institute Genomics Platform"/>
            <person name="Russ C."/>
            <person name="Tyler B."/>
            <person name="Panabieres F."/>
            <person name="Shan W."/>
            <person name="Tripathy S."/>
            <person name="Grunwald N."/>
            <person name="Machado M."/>
            <person name="Johnson C.S."/>
            <person name="Arredondo F."/>
            <person name="Hong C."/>
            <person name="Coffey M."/>
            <person name="Young S.K."/>
            <person name="Zeng Q."/>
            <person name="Gargeya S."/>
            <person name="Fitzgerald M."/>
            <person name="Abouelleil A."/>
            <person name="Alvarado L."/>
            <person name="Chapman S.B."/>
            <person name="Gainer-Dewar J."/>
            <person name="Goldberg J."/>
            <person name="Griggs A."/>
            <person name="Gujja S."/>
            <person name="Hansen M."/>
            <person name="Howarth C."/>
            <person name="Imamovic A."/>
            <person name="Ireland A."/>
            <person name="Larimer J."/>
            <person name="McCowan C."/>
            <person name="Murphy C."/>
            <person name="Pearson M."/>
            <person name="Poon T.W."/>
            <person name="Priest M."/>
            <person name="Roberts A."/>
            <person name="Saif S."/>
            <person name="Shea T."/>
            <person name="Sykes S."/>
            <person name="Wortman J."/>
            <person name="Nusbaum C."/>
            <person name="Birren B."/>
        </authorList>
    </citation>
    <scope>NUCLEOTIDE SEQUENCE [LARGE SCALE GENOMIC DNA]</scope>
    <source>
        <strain evidence="2 3">P1569</strain>
    </source>
</reference>
<keyword evidence="3" id="KW-1185">Reference proteome</keyword>
<name>V9F1G8_PHYNI</name>
<dbReference type="PANTHER" id="PTHR33050:SF7">
    <property type="entry name" value="RIBONUCLEASE H"/>
    <property type="match status" value="1"/>
</dbReference>
<evidence type="ECO:0000256" key="1">
    <source>
        <dbReference type="SAM" id="MobiDB-lite"/>
    </source>
</evidence>
<feature type="compositionally biased region" description="Basic and acidic residues" evidence="1">
    <location>
        <begin position="32"/>
        <end position="48"/>
    </location>
</feature>
<dbReference type="eggNOG" id="ENOG502SJA5">
    <property type="taxonomic scope" value="Eukaryota"/>
</dbReference>
<proteinExistence type="predicted"/>
<dbReference type="EMBL" id="ANIZ01001750">
    <property type="protein sequence ID" value="ETI44911.1"/>
    <property type="molecule type" value="Genomic_DNA"/>
</dbReference>
<evidence type="ECO:0008006" key="4">
    <source>
        <dbReference type="Google" id="ProtNLM"/>
    </source>
</evidence>
<dbReference type="InterPro" id="IPR043502">
    <property type="entry name" value="DNA/RNA_pol_sf"/>
</dbReference>
<dbReference type="PANTHER" id="PTHR33050">
    <property type="entry name" value="REVERSE TRANSCRIPTASE DOMAIN-CONTAINING PROTEIN"/>
    <property type="match status" value="1"/>
</dbReference>
<protein>
    <recommendedName>
        <fullName evidence="4">Reverse transcriptase domain-containing protein</fullName>
    </recommendedName>
</protein>
<dbReference type="OrthoDB" id="125279at2759"/>